<evidence type="ECO:0000256" key="2">
    <source>
        <dbReference type="ARBA" id="ARBA00022490"/>
    </source>
</evidence>
<dbReference type="Pfam" id="PF10237">
    <property type="entry name" value="N6-adenineMlase"/>
    <property type="match status" value="1"/>
</dbReference>
<dbReference type="HOGENOM" id="CLU_074410_3_0_1"/>
<dbReference type="AlphaFoldDB" id="A0A0D3IHJ6"/>
<keyword evidence="3" id="KW-0489">Methyltransferase</keyword>
<dbReference type="EnsemblProtists" id="EOD10731">
    <property type="protein sequence ID" value="EOD10731"/>
    <property type="gene ID" value="EMIHUDRAFT_215539"/>
</dbReference>
<accession>A0A0D3IHJ6</accession>
<proteinExistence type="predicted"/>
<evidence type="ECO:0000256" key="3">
    <source>
        <dbReference type="ARBA" id="ARBA00022603"/>
    </source>
</evidence>
<comment type="subcellular location">
    <subcellularLocation>
        <location evidence="1">Cytoplasm</location>
    </subcellularLocation>
</comment>
<evidence type="ECO:0000313" key="5">
    <source>
        <dbReference type="EnsemblProtists" id="EOD10731"/>
    </source>
</evidence>
<organism evidence="5 6">
    <name type="scientific">Emiliania huxleyi (strain CCMP1516)</name>
    <dbReference type="NCBI Taxonomy" id="280463"/>
    <lineage>
        <taxon>Eukaryota</taxon>
        <taxon>Haptista</taxon>
        <taxon>Haptophyta</taxon>
        <taxon>Prymnesiophyceae</taxon>
        <taxon>Isochrysidales</taxon>
        <taxon>Noelaerhabdaceae</taxon>
        <taxon>Emiliania</taxon>
    </lineage>
</organism>
<dbReference type="GO" id="GO:0016279">
    <property type="term" value="F:protein-lysine N-methyltransferase activity"/>
    <property type="evidence" value="ECO:0007669"/>
    <property type="project" value="InterPro"/>
</dbReference>
<dbReference type="eggNOG" id="KOG3350">
    <property type="taxonomic scope" value="Eukaryota"/>
</dbReference>
<evidence type="ECO:0000256" key="1">
    <source>
        <dbReference type="ARBA" id="ARBA00004496"/>
    </source>
</evidence>
<dbReference type="Proteomes" id="UP000013827">
    <property type="component" value="Unassembled WGS sequence"/>
</dbReference>
<evidence type="ECO:0000256" key="4">
    <source>
        <dbReference type="ARBA" id="ARBA00022679"/>
    </source>
</evidence>
<name>A0A0D3IHJ6_EMIH1</name>
<dbReference type="STRING" id="2903.R1DIR6"/>
<dbReference type="InterPro" id="IPR019369">
    <property type="entry name" value="Efm5/EEF1AKMT1"/>
</dbReference>
<dbReference type="OMA" id="IVEECND"/>
<dbReference type="PaxDb" id="2903-EOD10731"/>
<reference evidence="6" key="1">
    <citation type="journal article" date="2013" name="Nature">
        <title>Pan genome of the phytoplankton Emiliania underpins its global distribution.</title>
        <authorList>
            <person name="Read B.A."/>
            <person name="Kegel J."/>
            <person name="Klute M.J."/>
            <person name="Kuo A."/>
            <person name="Lefebvre S.C."/>
            <person name="Maumus F."/>
            <person name="Mayer C."/>
            <person name="Miller J."/>
            <person name="Monier A."/>
            <person name="Salamov A."/>
            <person name="Young J."/>
            <person name="Aguilar M."/>
            <person name="Claverie J.M."/>
            <person name="Frickenhaus S."/>
            <person name="Gonzalez K."/>
            <person name="Herman E.K."/>
            <person name="Lin Y.C."/>
            <person name="Napier J."/>
            <person name="Ogata H."/>
            <person name="Sarno A.F."/>
            <person name="Shmutz J."/>
            <person name="Schroeder D."/>
            <person name="de Vargas C."/>
            <person name="Verret F."/>
            <person name="von Dassow P."/>
            <person name="Valentin K."/>
            <person name="Van de Peer Y."/>
            <person name="Wheeler G."/>
            <person name="Dacks J.B."/>
            <person name="Delwiche C.F."/>
            <person name="Dyhrman S.T."/>
            <person name="Glockner G."/>
            <person name="John U."/>
            <person name="Richards T."/>
            <person name="Worden A.Z."/>
            <person name="Zhang X."/>
            <person name="Grigoriev I.V."/>
            <person name="Allen A.E."/>
            <person name="Bidle K."/>
            <person name="Borodovsky M."/>
            <person name="Bowler C."/>
            <person name="Brownlee C."/>
            <person name="Cock J.M."/>
            <person name="Elias M."/>
            <person name="Gladyshev V.N."/>
            <person name="Groth M."/>
            <person name="Guda C."/>
            <person name="Hadaegh A."/>
            <person name="Iglesias-Rodriguez M.D."/>
            <person name="Jenkins J."/>
            <person name="Jones B.M."/>
            <person name="Lawson T."/>
            <person name="Leese F."/>
            <person name="Lindquist E."/>
            <person name="Lobanov A."/>
            <person name="Lomsadze A."/>
            <person name="Malik S.B."/>
            <person name="Marsh M.E."/>
            <person name="Mackinder L."/>
            <person name="Mock T."/>
            <person name="Mueller-Roeber B."/>
            <person name="Pagarete A."/>
            <person name="Parker M."/>
            <person name="Probert I."/>
            <person name="Quesneville H."/>
            <person name="Raines C."/>
            <person name="Rensing S.A."/>
            <person name="Riano-Pachon D.M."/>
            <person name="Richier S."/>
            <person name="Rokitta S."/>
            <person name="Shiraiwa Y."/>
            <person name="Soanes D.M."/>
            <person name="van der Giezen M."/>
            <person name="Wahlund T.M."/>
            <person name="Williams B."/>
            <person name="Wilson W."/>
            <person name="Wolfe G."/>
            <person name="Wurch L.L."/>
        </authorList>
    </citation>
    <scope>NUCLEOTIDE SEQUENCE</scope>
</reference>
<dbReference type="PANTHER" id="PTHR13200:SF1">
    <property type="entry name" value="NUCLEIC ACID BINDING PROTEIN"/>
    <property type="match status" value="1"/>
</dbReference>
<keyword evidence="6" id="KW-1185">Reference proteome</keyword>
<dbReference type="InterPro" id="IPR041370">
    <property type="entry name" value="Mlase_EEF1AKMT1/ZCCHC4"/>
</dbReference>
<sequence>MTSTSSESPVRAGGLDVYTPGLIQVWYSDYTLNALKAAIIEAAPAKVACLSCPSLYFHDEAARWRDTFGLVNFEFDRRWESDPGFVFYDCYRPTEIAEQLHGQFDFIVADPPAINNRTLECYAATIKLLAARGAKIIFSTLENFDPTMQDLLGLSPQRFRPDLPGFALDGRWCFYTSFACRSLSQPNPVADAKREAAKLEEEDQEGYAELAAGFHQSQHEI</sequence>
<dbReference type="GO" id="GO:0032259">
    <property type="term" value="P:methylation"/>
    <property type="evidence" value="ECO:0007669"/>
    <property type="project" value="UniProtKB-KW"/>
</dbReference>
<keyword evidence="2" id="KW-0963">Cytoplasm</keyword>
<dbReference type="KEGG" id="ehx:EMIHUDRAFT_215539"/>
<protein>
    <submittedName>
        <fullName evidence="5">Uncharacterized protein</fullName>
    </submittedName>
</protein>
<dbReference type="GO" id="GO:0005737">
    <property type="term" value="C:cytoplasm"/>
    <property type="evidence" value="ECO:0007669"/>
    <property type="project" value="UniProtKB-SubCell"/>
</dbReference>
<dbReference type="RefSeq" id="XP_005763160.1">
    <property type="nucleotide sequence ID" value="XM_005763103.1"/>
</dbReference>
<keyword evidence="4" id="KW-0808">Transferase</keyword>
<dbReference type="PANTHER" id="PTHR13200">
    <property type="entry name" value="EEF1A LYSINE METHYLTRANSFERASE 1"/>
    <property type="match status" value="1"/>
</dbReference>
<evidence type="ECO:0000313" key="6">
    <source>
        <dbReference type="Proteomes" id="UP000013827"/>
    </source>
</evidence>
<reference evidence="5" key="2">
    <citation type="submission" date="2024-10" db="UniProtKB">
        <authorList>
            <consortium name="EnsemblProtists"/>
        </authorList>
    </citation>
    <scope>IDENTIFICATION</scope>
</reference>
<dbReference type="GeneID" id="17256808"/>